<dbReference type="Proteomes" id="UP001596958">
    <property type="component" value="Unassembled WGS sequence"/>
</dbReference>
<comment type="caution">
    <text evidence="2">The sequence shown here is derived from an EMBL/GenBank/DDBJ whole genome shotgun (WGS) entry which is preliminary data.</text>
</comment>
<dbReference type="RefSeq" id="WP_377102625.1">
    <property type="nucleotide sequence ID" value="NZ_JBHTHU010000022.1"/>
</dbReference>
<accession>A0ABW2Z340</accession>
<name>A0ABW2Z340_9SPHI</name>
<sequence length="174" mass="18151">MKTKFTIMMLMLIALGTTKMYAQSDYKKVRIGLGLEGALPVGATANAYNVGAGATFRVAIALNETSAFTGTTGVIAFIPKSMTGVNTKAQLNIPIKAGYKHMLGETLYGLGEAGVTMARTYIPSTGSGSLSSVSSSEFTYSVGIGAHLGGFDPSLRYEGYSGSGFIGLRVGFNF</sequence>
<proteinExistence type="predicted"/>
<organism evidence="2 3">
    <name type="scientific">Mucilaginibacter calamicampi</name>
    <dbReference type="NCBI Taxonomy" id="1302352"/>
    <lineage>
        <taxon>Bacteria</taxon>
        <taxon>Pseudomonadati</taxon>
        <taxon>Bacteroidota</taxon>
        <taxon>Sphingobacteriia</taxon>
        <taxon>Sphingobacteriales</taxon>
        <taxon>Sphingobacteriaceae</taxon>
        <taxon>Mucilaginibacter</taxon>
    </lineage>
</organism>
<dbReference type="EMBL" id="JBHTHU010000022">
    <property type="protein sequence ID" value="MFD0752260.1"/>
    <property type="molecule type" value="Genomic_DNA"/>
</dbReference>
<gene>
    <name evidence="2" type="ORF">ACFQZS_19050</name>
</gene>
<protein>
    <recommendedName>
        <fullName evidence="4">Outer membrane protein beta-barrel domain-containing protein</fullName>
    </recommendedName>
</protein>
<keyword evidence="3" id="KW-1185">Reference proteome</keyword>
<evidence type="ECO:0008006" key="4">
    <source>
        <dbReference type="Google" id="ProtNLM"/>
    </source>
</evidence>
<reference evidence="3" key="1">
    <citation type="journal article" date="2019" name="Int. J. Syst. Evol. Microbiol.">
        <title>The Global Catalogue of Microorganisms (GCM) 10K type strain sequencing project: providing services to taxonomists for standard genome sequencing and annotation.</title>
        <authorList>
            <consortium name="The Broad Institute Genomics Platform"/>
            <consortium name="The Broad Institute Genome Sequencing Center for Infectious Disease"/>
            <person name="Wu L."/>
            <person name="Ma J."/>
        </authorList>
    </citation>
    <scope>NUCLEOTIDE SEQUENCE [LARGE SCALE GENOMIC DNA]</scope>
    <source>
        <strain evidence="3">CCUG 63418</strain>
    </source>
</reference>
<keyword evidence="1" id="KW-0732">Signal</keyword>
<evidence type="ECO:0000256" key="1">
    <source>
        <dbReference type="SAM" id="SignalP"/>
    </source>
</evidence>
<feature type="signal peptide" evidence="1">
    <location>
        <begin position="1"/>
        <end position="22"/>
    </location>
</feature>
<feature type="chain" id="PRO_5045457762" description="Outer membrane protein beta-barrel domain-containing protein" evidence="1">
    <location>
        <begin position="23"/>
        <end position="174"/>
    </location>
</feature>
<evidence type="ECO:0000313" key="3">
    <source>
        <dbReference type="Proteomes" id="UP001596958"/>
    </source>
</evidence>
<evidence type="ECO:0000313" key="2">
    <source>
        <dbReference type="EMBL" id="MFD0752260.1"/>
    </source>
</evidence>